<evidence type="ECO:0000256" key="9">
    <source>
        <dbReference type="HAMAP-Rule" id="MF_00151"/>
    </source>
</evidence>
<feature type="binding site" evidence="9">
    <location>
        <position position="41"/>
    </location>
    <ligand>
        <name>substrate</name>
    </ligand>
</feature>
<dbReference type="AlphaFoldDB" id="A0A7L4YXE2"/>
<dbReference type="EC" id="2.7.7.3" evidence="9"/>
<comment type="cofactor">
    <cofactor evidence="9">
        <name>Mg(2+)</name>
        <dbReference type="ChEBI" id="CHEBI:18420"/>
    </cofactor>
</comment>
<keyword evidence="4 9" id="KW-0547">Nucleotide-binding</keyword>
<feature type="binding site" evidence="9">
    <location>
        <begin position="9"/>
        <end position="10"/>
    </location>
    <ligand>
        <name>ATP</name>
        <dbReference type="ChEBI" id="CHEBI:30616"/>
    </ligand>
</feature>
<feature type="site" description="Transition state stabilizer" evidence="9">
    <location>
        <position position="17"/>
    </location>
</feature>
<dbReference type="OrthoDB" id="9806661at2"/>
<dbReference type="InterPro" id="IPR014729">
    <property type="entry name" value="Rossmann-like_a/b/a_fold"/>
</dbReference>
<evidence type="ECO:0000259" key="10">
    <source>
        <dbReference type="Pfam" id="PF01467"/>
    </source>
</evidence>
<evidence type="ECO:0000256" key="1">
    <source>
        <dbReference type="ARBA" id="ARBA00022490"/>
    </source>
</evidence>
<gene>
    <name evidence="9 11" type="primary">coaD</name>
    <name evidence="11" type="ORF">EK0264_16995</name>
</gene>
<evidence type="ECO:0000256" key="6">
    <source>
        <dbReference type="ARBA" id="ARBA00022842"/>
    </source>
</evidence>
<feature type="binding site" evidence="9">
    <location>
        <position position="98"/>
    </location>
    <ligand>
        <name>ATP</name>
        <dbReference type="ChEBI" id="CHEBI:30616"/>
    </ligand>
</feature>
<evidence type="ECO:0000313" key="11">
    <source>
        <dbReference type="EMBL" id="QHC02517.1"/>
    </source>
</evidence>
<evidence type="ECO:0000256" key="7">
    <source>
        <dbReference type="ARBA" id="ARBA00022993"/>
    </source>
</evidence>
<dbReference type="SUPFAM" id="SSF52374">
    <property type="entry name" value="Nucleotidylyl transferase"/>
    <property type="match status" value="1"/>
</dbReference>
<keyword evidence="6 9" id="KW-0460">Magnesium</keyword>
<evidence type="ECO:0000256" key="8">
    <source>
        <dbReference type="ARBA" id="ARBA00029346"/>
    </source>
</evidence>
<feature type="binding site" evidence="9">
    <location>
        <begin position="122"/>
        <end position="128"/>
    </location>
    <ligand>
        <name>ATP</name>
        <dbReference type="ChEBI" id="CHEBI:30616"/>
    </ligand>
</feature>
<keyword evidence="7 9" id="KW-0173">Coenzyme A biosynthesis</keyword>
<comment type="function">
    <text evidence="9">Reversibly transfers an adenylyl group from ATP to 4'-phosphopantetheine, yielding dephospho-CoA (dPCoA) and pyrophosphate.</text>
</comment>
<dbReference type="EMBL" id="CP047156">
    <property type="protein sequence ID" value="QHC02517.1"/>
    <property type="molecule type" value="Genomic_DNA"/>
</dbReference>
<feature type="binding site" evidence="9">
    <location>
        <begin position="88"/>
        <end position="90"/>
    </location>
    <ligand>
        <name>ATP</name>
        <dbReference type="ChEBI" id="CHEBI:30616"/>
    </ligand>
</feature>
<feature type="binding site" evidence="9">
    <location>
        <position position="73"/>
    </location>
    <ligand>
        <name>substrate</name>
    </ligand>
</feature>
<dbReference type="PANTHER" id="PTHR21342:SF1">
    <property type="entry name" value="PHOSPHOPANTETHEINE ADENYLYLTRANSFERASE"/>
    <property type="match status" value="1"/>
</dbReference>
<keyword evidence="3 9" id="KW-0548">Nucleotidyltransferase</keyword>
<dbReference type="GO" id="GO:0015937">
    <property type="term" value="P:coenzyme A biosynthetic process"/>
    <property type="evidence" value="ECO:0007669"/>
    <property type="project" value="UniProtKB-UniRule"/>
</dbReference>
<dbReference type="Proteomes" id="UP000463857">
    <property type="component" value="Chromosome"/>
</dbReference>
<dbReference type="Pfam" id="PF01467">
    <property type="entry name" value="CTP_transf_like"/>
    <property type="match status" value="1"/>
</dbReference>
<accession>A0A7L4YXE2</accession>
<dbReference type="RefSeq" id="WP_159547631.1">
    <property type="nucleotide sequence ID" value="NZ_CP047156.1"/>
</dbReference>
<keyword evidence="2 9" id="KW-0808">Transferase</keyword>
<proteinExistence type="inferred from homology"/>
<feature type="binding site" evidence="9">
    <location>
        <position position="87"/>
    </location>
    <ligand>
        <name>substrate</name>
    </ligand>
</feature>
<organism evidence="11 12">
    <name type="scientific">Epidermidibacterium keratini</name>
    <dbReference type="NCBI Taxonomy" id="1891644"/>
    <lineage>
        <taxon>Bacteria</taxon>
        <taxon>Bacillati</taxon>
        <taxon>Actinomycetota</taxon>
        <taxon>Actinomycetes</taxon>
        <taxon>Sporichthyales</taxon>
        <taxon>Sporichthyaceae</taxon>
        <taxon>Epidermidibacterium</taxon>
    </lineage>
</organism>
<dbReference type="FunCoup" id="A0A7L4YXE2">
    <property type="interactions" value="178"/>
</dbReference>
<keyword evidence="5 9" id="KW-0067">ATP-binding</keyword>
<dbReference type="UniPathway" id="UPA00241">
    <property type="reaction ID" value="UER00355"/>
</dbReference>
<dbReference type="InterPro" id="IPR001980">
    <property type="entry name" value="PPAT"/>
</dbReference>
<dbReference type="HAMAP" id="MF_00151">
    <property type="entry name" value="PPAT_bact"/>
    <property type="match status" value="1"/>
</dbReference>
<dbReference type="KEGG" id="eke:EK0264_16995"/>
<dbReference type="InterPro" id="IPR004821">
    <property type="entry name" value="Cyt_trans-like"/>
</dbReference>
<comment type="catalytic activity">
    <reaction evidence="8 9">
        <text>(R)-4'-phosphopantetheine + ATP + H(+) = 3'-dephospho-CoA + diphosphate</text>
        <dbReference type="Rhea" id="RHEA:19801"/>
        <dbReference type="ChEBI" id="CHEBI:15378"/>
        <dbReference type="ChEBI" id="CHEBI:30616"/>
        <dbReference type="ChEBI" id="CHEBI:33019"/>
        <dbReference type="ChEBI" id="CHEBI:57328"/>
        <dbReference type="ChEBI" id="CHEBI:61723"/>
        <dbReference type="EC" id="2.7.7.3"/>
    </reaction>
</comment>
<keyword evidence="1 9" id="KW-0963">Cytoplasm</keyword>
<evidence type="ECO:0000256" key="2">
    <source>
        <dbReference type="ARBA" id="ARBA00022679"/>
    </source>
</evidence>
<protein>
    <recommendedName>
        <fullName evidence="9">Phosphopantetheine adenylyltransferase</fullName>
        <ecNumber evidence="9">2.7.7.3</ecNumber>
    </recommendedName>
    <alternativeName>
        <fullName evidence="9">Dephospho-CoA pyrophosphorylase</fullName>
    </alternativeName>
    <alternativeName>
        <fullName evidence="9">Pantetheine-phosphate adenylyltransferase</fullName>
        <shortName evidence="9">PPAT</shortName>
    </alternativeName>
</protein>
<evidence type="ECO:0000256" key="3">
    <source>
        <dbReference type="ARBA" id="ARBA00022695"/>
    </source>
</evidence>
<dbReference type="CDD" id="cd02163">
    <property type="entry name" value="PPAT"/>
    <property type="match status" value="1"/>
</dbReference>
<comment type="similarity">
    <text evidence="9">Belongs to the bacterial CoaD family.</text>
</comment>
<feature type="binding site" evidence="9">
    <location>
        <position position="17"/>
    </location>
    <ligand>
        <name>ATP</name>
        <dbReference type="ChEBI" id="CHEBI:30616"/>
    </ligand>
</feature>
<keyword evidence="12" id="KW-1185">Reference proteome</keyword>
<comment type="subunit">
    <text evidence="9">Homohexamer.</text>
</comment>
<evidence type="ECO:0000256" key="4">
    <source>
        <dbReference type="ARBA" id="ARBA00022741"/>
    </source>
</evidence>
<feature type="domain" description="Cytidyltransferase-like" evidence="10">
    <location>
        <begin position="6"/>
        <end position="132"/>
    </location>
</feature>
<reference evidence="11 12" key="1">
    <citation type="journal article" date="2018" name="Int. J. Syst. Evol. Microbiol.">
        <title>Epidermidibacterium keratini gen. nov., sp. nov., a member of the family Sporichthyaceae, isolated from keratin epidermis.</title>
        <authorList>
            <person name="Lee D.G."/>
            <person name="Trujillo M.E."/>
            <person name="Kang S."/>
            <person name="Nam J.J."/>
            <person name="Kim Y.J."/>
        </authorList>
    </citation>
    <scope>NUCLEOTIDE SEQUENCE [LARGE SCALE GENOMIC DNA]</scope>
    <source>
        <strain evidence="11 12">EPI-7</strain>
    </source>
</reference>
<sequence>MRRAACPGSFDPITNGHLDIFERTSQIFDEVVILVTHNPNKKTMFSLDERQDLIREATAHLDNVVVDSMSGLLVNYATKNNITAVCKGLRVATDFDYEIQMAQMNHKIAGVETLFLTTNPVHSFISSSLVKEVAKYGGDVRDLLPASAHDALLAKIAEDIASP</sequence>
<comment type="subcellular location">
    <subcellularLocation>
        <location evidence="9">Cytoplasm</location>
    </subcellularLocation>
</comment>
<dbReference type="GO" id="GO:0005524">
    <property type="term" value="F:ATP binding"/>
    <property type="evidence" value="ECO:0007669"/>
    <property type="project" value="UniProtKB-KW"/>
</dbReference>
<evidence type="ECO:0000313" key="12">
    <source>
        <dbReference type="Proteomes" id="UP000463857"/>
    </source>
</evidence>
<dbReference type="GO" id="GO:0005737">
    <property type="term" value="C:cytoplasm"/>
    <property type="evidence" value="ECO:0007669"/>
    <property type="project" value="UniProtKB-SubCell"/>
</dbReference>
<dbReference type="NCBIfam" id="TIGR00125">
    <property type="entry name" value="cyt_tran_rel"/>
    <property type="match status" value="1"/>
</dbReference>
<dbReference type="GO" id="GO:0004595">
    <property type="term" value="F:pantetheine-phosphate adenylyltransferase activity"/>
    <property type="evidence" value="ECO:0007669"/>
    <property type="project" value="UniProtKB-UniRule"/>
</dbReference>
<dbReference type="Gene3D" id="3.40.50.620">
    <property type="entry name" value="HUPs"/>
    <property type="match status" value="1"/>
</dbReference>
<dbReference type="PRINTS" id="PR01020">
    <property type="entry name" value="LPSBIOSNTHSS"/>
</dbReference>
<name>A0A7L4YXE2_9ACTN</name>
<dbReference type="PANTHER" id="PTHR21342">
    <property type="entry name" value="PHOSPHOPANTETHEINE ADENYLYLTRANSFERASE"/>
    <property type="match status" value="1"/>
</dbReference>
<evidence type="ECO:0000256" key="5">
    <source>
        <dbReference type="ARBA" id="ARBA00022840"/>
    </source>
</evidence>
<dbReference type="NCBIfam" id="TIGR01510">
    <property type="entry name" value="coaD_prev_kdtB"/>
    <property type="match status" value="1"/>
</dbReference>
<dbReference type="InParanoid" id="A0A7L4YXE2"/>
<feature type="binding site" evidence="9">
    <location>
        <position position="9"/>
    </location>
    <ligand>
        <name>substrate</name>
    </ligand>
</feature>
<comment type="pathway">
    <text evidence="9">Cofactor biosynthesis; coenzyme A biosynthesis; CoA from (R)-pantothenate: step 4/5.</text>
</comment>